<protein>
    <recommendedName>
        <fullName evidence="3">Group-specific protein</fullName>
    </recommendedName>
</protein>
<evidence type="ECO:0000313" key="1">
    <source>
        <dbReference type="EMBL" id="MFD1203821.1"/>
    </source>
</evidence>
<proteinExistence type="predicted"/>
<comment type="caution">
    <text evidence="1">The sequence shown here is derived from an EMBL/GenBank/DDBJ whole genome shotgun (WGS) entry which is preliminary data.</text>
</comment>
<accession>A0ABW3TST6</accession>
<reference evidence="2" key="1">
    <citation type="journal article" date="2019" name="Int. J. Syst. Evol. Microbiol.">
        <title>The Global Catalogue of Microorganisms (GCM) 10K type strain sequencing project: providing services to taxonomists for standard genome sequencing and annotation.</title>
        <authorList>
            <consortium name="The Broad Institute Genomics Platform"/>
            <consortium name="The Broad Institute Genome Sequencing Center for Infectious Disease"/>
            <person name="Wu L."/>
            <person name="Ma J."/>
        </authorList>
    </citation>
    <scope>NUCLEOTIDE SEQUENCE [LARGE SCALE GENOMIC DNA]</scope>
    <source>
        <strain evidence="2">CCUG 53915</strain>
    </source>
</reference>
<sequence>MFKDLSPNIKSSITRSITQTFEQYMSSIGWSEERYSIEDFINTWREYITTKALWYSKIPDSMKNDPKFHEDLAQRINEIIHRILSEPPSDEQIASIQMMQEQLDTHYSYDCKAEAVYVESLLKERVEQQ</sequence>
<dbReference type="EMBL" id="JBHTLT010000010">
    <property type="protein sequence ID" value="MFD1203821.1"/>
    <property type="molecule type" value="Genomic_DNA"/>
</dbReference>
<dbReference type="Proteomes" id="UP001597231">
    <property type="component" value="Unassembled WGS sequence"/>
</dbReference>
<evidence type="ECO:0000313" key="2">
    <source>
        <dbReference type="Proteomes" id="UP001597231"/>
    </source>
</evidence>
<evidence type="ECO:0008006" key="3">
    <source>
        <dbReference type="Google" id="ProtNLM"/>
    </source>
</evidence>
<name>A0ABW3TST6_9BACL</name>
<keyword evidence="2" id="KW-1185">Reference proteome</keyword>
<gene>
    <name evidence="1" type="ORF">ACFQ38_01570</name>
</gene>
<dbReference type="RefSeq" id="WP_336822790.1">
    <property type="nucleotide sequence ID" value="NZ_JBHTLT010000010.1"/>
</dbReference>
<organism evidence="1 2">
    <name type="scientific">Sporosarcina contaminans</name>
    <dbReference type="NCBI Taxonomy" id="633403"/>
    <lineage>
        <taxon>Bacteria</taxon>
        <taxon>Bacillati</taxon>
        <taxon>Bacillota</taxon>
        <taxon>Bacilli</taxon>
        <taxon>Bacillales</taxon>
        <taxon>Caryophanaceae</taxon>
        <taxon>Sporosarcina</taxon>
    </lineage>
</organism>